<gene>
    <name evidence="2" type="ORF">LPLAT_LOCUS7617</name>
</gene>
<dbReference type="InterPro" id="IPR042097">
    <property type="entry name" value="Aminopeptidase_N-like_N_sf"/>
</dbReference>
<protein>
    <recommendedName>
        <fullName evidence="1">Aminopeptidase N-like N-terminal domain-containing protein</fullName>
    </recommendedName>
</protein>
<feature type="domain" description="Aminopeptidase N-like N-terminal" evidence="1">
    <location>
        <begin position="1"/>
        <end position="57"/>
    </location>
</feature>
<sequence>MFPCWDEPKFRATFSISLYHHESQTSETNMPLKKLLSHENNMIWAIFHTTPEMPTYLVAVMIAAYHGSSYENRIANIWCREFLAKQLDFALDIADKVKMHFRYLLEFSTLKAEPNVKHVVIPGYQHDDMENWRLLFYR</sequence>
<dbReference type="Gene3D" id="3.30.2010.30">
    <property type="match status" value="1"/>
</dbReference>
<evidence type="ECO:0000313" key="2">
    <source>
        <dbReference type="EMBL" id="CAL1681640.1"/>
    </source>
</evidence>
<dbReference type="PANTHER" id="PTHR11533:SF294">
    <property type="entry name" value="THYROTROPIN-RELEASING HORMONE-DEGRADING ECTOENZYME"/>
    <property type="match status" value="1"/>
</dbReference>
<dbReference type="GO" id="GO:0005615">
    <property type="term" value="C:extracellular space"/>
    <property type="evidence" value="ECO:0007669"/>
    <property type="project" value="TreeGrafter"/>
</dbReference>
<dbReference type="Pfam" id="PF17900">
    <property type="entry name" value="Peptidase_M1_N"/>
    <property type="match status" value="1"/>
</dbReference>
<dbReference type="GO" id="GO:0005737">
    <property type="term" value="C:cytoplasm"/>
    <property type="evidence" value="ECO:0007669"/>
    <property type="project" value="TreeGrafter"/>
</dbReference>
<proteinExistence type="predicted"/>
<dbReference type="SUPFAM" id="SSF63737">
    <property type="entry name" value="Leukotriene A4 hydrolase N-terminal domain"/>
    <property type="match status" value="1"/>
</dbReference>
<dbReference type="InterPro" id="IPR045357">
    <property type="entry name" value="Aminopeptidase_N-like_N"/>
</dbReference>
<organism evidence="2 3">
    <name type="scientific">Lasius platythorax</name>
    <dbReference type="NCBI Taxonomy" id="488582"/>
    <lineage>
        <taxon>Eukaryota</taxon>
        <taxon>Metazoa</taxon>
        <taxon>Ecdysozoa</taxon>
        <taxon>Arthropoda</taxon>
        <taxon>Hexapoda</taxon>
        <taxon>Insecta</taxon>
        <taxon>Pterygota</taxon>
        <taxon>Neoptera</taxon>
        <taxon>Endopterygota</taxon>
        <taxon>Hymenoptera</taxon>
        <taxon>Apocrita</taxon>
        <taxon>Aculeata</taxon>
        <taxon>Formicoidea</taxon>
        <taxon>Formicidae</taxon>
        <taxon>Formicinae</taxon>
        <taxon>Lasius</taxon>
        <taxon>Lasius</taxon>
    </lineage>
</organism>
<evidence type="ECO:0000313" key="3">
    <source>
        <dbReference type="Proteomes" id="UP001497644"/>
    </source>
</evidence>
<dbReference type="EMBL" id="OZ034826">
    <property type="protein sequence ID" value="CAL1681640.1"/>
    <property type="molecule type" value="Genomic_DNA"/>
</dbReference>
<name>A0AAV2NQC4_9HYME</name>
<dbReference type="GO" id="GO:0043171">
    <property type="term" value="P:peptide catabolic process"/>
    <property type="evidence" value="ECO:0007669"/>
    <property type="project" value="TreeGrafter"/>
</dbReference>
<dbReference type="GO" id="GO:0042277">
    <property type="term" value="F:peptide binding"/>
    <property type="evidence" value="ECO:0007669"/>
    <property type="project" value="TreeGrafter"/>
</dbReference>
<evidence type="ECO:0000259" key="1">
    <source>
        <dbReference type="Pfam" id="PF17900"/>
    </source>
</evidence>
<dbReference type="Gene3D" id="2.60.40.1730">
    <property type="entry name" value="tricorn interacting facor f3 domain"/>
    <property type="match status" value="1"/>
</dbReference>
<dbReference type="GO" id="GO:0008270">
    <property type="term" value="F:zinc ion binding"/>
    <property type="evidence" value="ECO:0007669"/>
    <property type="project" value="TreeGrafter"/>
</dbReference>
<dbReference type="PANTHER" id="PTHR11533">
    <property type="entry name" value="PROTEASE M1 ZINC METALLOPROTEASE"/>
    <property type="match status" value="1"/>
</dbReference>
<dbReference type="InterPro" id="IPR050344">
    <property type="entry name" value="Peptidase_M1_aminopeptidases"/>
</dbReference>
<keyword evidence="3" id="KW-1185">Reference proteome</keyword>
<dbReference type="Proteomes" id="UP001497644">
    <property type="component" value="Chromosome 3"/>
</dbReference>
<dbReference type="GO" id="GO:0070006">
    <property type="term" value="F:metalloaminopeptidase activity"/>
    <property type="evidence" value="ECO:0007669"/>
    <property type="project" value="TreeGrafter"/>
</dbReference>
<accession>A0AAV2NQC4</accession>
<dbReference type="GO" id="GO:0006508">
    <property type="term" value="P:proteolysis"/>
    <property type="evidence" value="ECO:0007669"/>
    <property type="project" value="TreeGrafter"/>
</dbReference>
<dbReference type="GO" id="GO:0016020">
    <property type="term" value="C:membrane"/>
    <property type="evidence" value="ECO:0007669"/>
    <property type="project" value="TreeGrafter"/>
</dbReference>
<reference evidence="2" key="1">
    <citation type="submission" date="2024-04" db="EMBL/GenBank/DDBJ databases">
        <authorList>
            <consortium name="Molecular Ecology Group"/>
        </authorList>
    </citation>
    <scope>NUCLEOTIDE SEQUENCE</scope>
</reference>
<dbReference type="AlphaFoldDB" id="A0AAV2NQC4"/>